<keyword evidence="1" id="KW-1133">Transmembrane helix</keyword>
<dbReference type="PANTHER" id="PTHR43798:SF33">
    <property type="entry name" value="HYDROLASE, PUTATIVE (AFU_ORTHOLOGUE AFUA_2G14860)-RELATED"/>
    <property type="match status" value="1"/>
</dbReference>
<keyword evidence="1" id="KW-0472">Membrane</keyword>
<dbReference type="InterPro" id="IPR000073">
    <property type="entry name" value="AB_hydrolase_1"/>
</dbReference>
<proteinExistence type="predicted"/>
<dbReference type="PANTHER" id="PTHR43798">
    <property type="entry name" value="MONOACYLGLYCEROL LIPASE"/>
    <property type="match status" value="1"/>
</dbReference>
<sequence length="342" mass="36433">MVRYLDTSLPPLSLGFIALGFLVPALISLPVVLNSLPTPSKPKRKPGLKAAPEGPLKDRALDIYPEDIHGPGAYAELPLGKVKYWIIGPEDGARVTLIHGFSIPSFVFTDVAKHLVSQGFRVLLYDLYGRGYSDAPDTTYDGTLYITQVALLLQHVGWDKTYVAGLSMGGGITGAFAATFPNLVNGKIAVIASAGAMQTTFTISQRIMTSPLVVSSGVSGLLSKGVQARRFKAQKAGTPAAQSVELVGIQMALLPGYPWALASSVRYGPLRGEEESFAKVGASDIKVLMIWGTEDSTVPFRYTGVLQKLMPQAELVTVEGAEHDVTITHAEVVGAALAKFFS</sequence>
<dbReference type="AlphaFoldDB" id="A0A166EVB4"/>
<feature type="domain" description="AB hydrolase-1" evidence="2">
    <location>
        <begin position="97"/>
        <end position="333"/>
    </location>
</feature>
<protein>
    <submittedName>
        <fullName evidence="3">Alpha/beta-hydrolase</fullName>
    </submittedName>
</protein>
<name>A0A166EVB4_9AGAM</name>
<keyword evidence="3" id="KW-0378">Hydrolase</keyword>
<dbReference type="Gene3D" id="3.40.50.1820">
    <property type="entry name" value="alpha/beta hydrolase"/>
    <property type="match status" value="1"/>
</dbReference>
<dbReference type="Proteomes" id="UP000076798">
    <property type="component" value="Unassembled WGS sequence"/>
</dbReference>
<feature type="transmembrane region" description="Helical" evidence="1">
    <location>
        <begin position="12"/>
        <end position="36"/>
    </location>
</feature>
<keyword evidence="1" id="KW-0812">Transmembrane</keyword>
<evidence type="ECO:0000313" key="3">
    <source>
        <dbReference type="EMBL" id="KZT39986.1"/>
    </source>
</evidence>
<dbReference type="GO" id="GO:0016787">
    <property type="term" value="F:hydrolase activity"/>
    <property type="evidence" value="ECO:0007669"/>
    <property type="project" value="UniProtKB-KW"/>
</dbReference>
<dbReference type="SUPFAM" id="SSF53474">
    <property type="entry name" value="alpha/beta-Hydrolases"/>
    <property type="match status" value="1"/>
</dbReference>
<dbReference type="EMBL" id="KV428038">
    <property type="protein sequence ID" value="KZT39986.1"/>
    <property type="molecule type" value="Genomic_DNA"/>
</dbReference>
<reference evidence="3 4" key="1">
    <citation type="journal article" date="2016" name="Mol. Biol. Evol.">
        <title>Comparative Genomics of Early-Diverging Mushroom-Forming Fungi Provides Insights into the Origins of Lignocellulose Decay Capabilities.</title>
        <authorList>
            <person name="Nagy L.G."/>
            <person name="Riley R."/>
            <person name="Tritt A."/>
            <person name="Adam C."/>
            <person name="Daum C."/>
            <person name="Floudas D."/>
            <person name="Sun H."/>
            <person name="Yadav J.S."/>
            <person name="Pangilinan J."/>
            <person name="Larsson K.H."/>
            <person name="Matsuura K."/>
            <person name="Barry K."/>
            <person name="Labutti K."/>
            <person name="Kuo R."/>
            <person name="Ohm R.A."/>
            <person name="Bhattacharya S.S."/>
            <person name="Shirouzu T."/>
            <person name="Yoshinaga Y."/>
            <person name="Martin F.M."/>
            <person name="Grigoriev I.V."/>
            <person name="Hibbett D.S."/>
        </authorList>
    </citation>
    <scope>NUCLEOTIDE SEQUENCE [LARGE SCALE GENOMIC DNA]</scope>
    <source>
        <strain evidence="3 4">HHB10207 ss-3</strain>
    </source>
</reference>
<dbReference type="InterPro" id="IPR029058">
    <property type="entry name" value="AB_hydrolase_fold"/>
</dbReference>
<keyword evidence="4" id="KW-1185">Reference proteome</keyword>
<dbReference type="PRINTS" id="PR00111">
    <property type="entry name" value="ABHYDROLASE"/>
</dbReference>
<dbReference type="OrthoDB" id="408373at2759"/>
<evidence type="ECO:0000313" key="4">
    <source>
        <dbReference type="Proteomes" id="UP000076798"/>
    </source>
</evidence>
<dbReference type="Pfam" id="PF12697">
    <property type="entry name" value="Abhydrolase_6"/>
    <property type="match status" value="1"/>
</dbReference>
<dbReference type="GO" id="GO:0016020">
    <property type="term" value="C:membrane"/>
    <property type="evidence" value="ECO:0007669"/>
    <property type="project" value="TreeGrafter"/>
</dbReference>
<gene>
    <name evidence="3" type="ORF">SISSUDRAFT_1060645</name>
</gene>
<organism evidence="3 4">
    <name type="scientific">Sistotremastrum suecicum HHB10207 ss-3</name>
    <dbReference type="NCBI Taxonomy" id="1314776"/>
    <lineage>
        <taxon>Eukaryota</taxon>
        <taxon>Fungi</taxon>
        <taxon>Dikarya</taxon>
        <taxon>Basidiomycota</taxon>
        <taxon>Agaricomycotina</taxon>
        <taxon>Agaricomycetes</taxon>
        <taxon>Sistotremastrales</taxon>
        <taxon>Sistotremastraceae</taxon>
        <taxon>Sistotremastrum</taxon>
    </lineage>
</organism>
<dbReference type="InterPro" id="IPR050266">
    <property type="entry name" value="AB_hydrolase_sf"/>
</dbReference>
<dbReference type="STRING" id="1314776.A0A166EVB4"/>
<accession>A0A166EVB4</accession>
<evidence type="ECO:0000256" key="1">
    <source>
        <dbReference type="SAM" id="Phobius"/>
    </source>
</evidence>
<evidence type="ECO:0000259" key="2">
    <source>
        <dbReference type="Pfam" id="PF12697"/>
    </source>
</evidence>